<keyword evidence="2" id="KW-1185">Reference proteome</keyword>
<dbReference type="EMBL" id="JANAKD010000059">
    <property type="protein sequence ID" value="KAJ3498290.1"/>
    <property type="molecule type" value="Genomic_DNA"/>
</dbReference>
<comment type="caution">
    <text evidence="1">The sequence shown here is derived from an EMBL/GenBank/DDBJ whole genome shotgun (WGS) entry which is preliminary data.</text>
</comment>
<dbReference type="Proteomes" id="UP001148737">
    <property type="component" value="Unassembled WGS sequence"/>
</dbReference>
<evidence type="ECO:0000313" key="2">
    <source>
        <dbReference type="Proteomes" id="UP001148737"/>
    </source>
</evidence>
<name>A0ACC1R680_9HYPO</name>
<protein>
    <submittedName>
        <fullName evidence="1">Uncharacterized protein</fullName>
    </submittedName>
</protein>
<sequence length="228" mass="25486">MDAAQGSRLLSEVGGDSLEEILGSLRSAYDHSTAPEGNAPINFRSKTTGIKELDEIVRRHFQSTKIGGLSITGRYLPLVYKIASTLVSSPNNKAVIIIDYEERFEALRLRCSTDNLDHIYVLRPAESARDQIRDIIANTEKYLVYDEEAKKSANRELWGTIVIGRPGGGDVSAGWKGWLRVDREEVPPFPPDITLDEALQQREERQRAVDAAGWQASSAWGDFIFHEI</sequence>
<organism evidence="1 2">
    <name type="scientific">Lecanicillium saksenae</name>
    <dbReference type="NCBI Taxonomy" id="468837"/>
    <lineage>
        <taxon>Eukaryota</taxon>
        <taxon>Fungi</taxon>
        <taxon>Dikarya</taxon>
        <taxon>Ascomycota</taxon>
        <taxon>Pezizomycotina</taxon>
        <taxon>Sordariomycetes</taxon>
        <taxon>Hypocreomycetidae</taxon>
        <taxon>Hypocreales</taxon>
        <taxon>Cordycipitaceae</taxon>
        <taxon>Lecanicillium</taxon>
    </lineage>
</organism>
<gene>
    <name evidence="1" type="ORF">NLG97_g1241</name>
</gene>
<proteinExistence type="predicted"/>
<evidence type="ECO:0000313" key="1">
    <source>
        <dbReference type="EMBL" id="KAJ3498290.1"/>
    </source>
</evidence>
<accession>A0ACC1R680</accession>
<reference evidence="1" key="1">
    <citation type="submission" date="2022-07" db="EMBL/GenBank/DDBJ databases">
        <title>Genome Sequence of Lecanicillium saksenae.</title>
        <authorList>
            <person name="Buettner E."/>
        </authorList>
    </citation>
    <scope>NUCLEOTIDE SEQUENCE</scope>
    <source>
        <strain evidence="1">VT-O1</strain>
    </source>
</reference>